<reference evidence="1 2" key="1">
    <citation type="submission" date="2014-11" db="EMBL/GenBank/DDBJ databases">
        <title>Genetic blueprint of the zoonotic pathogen Toxocara canis.</title>
        <authorList>
            <person name="Zhu X.-Q."/>
            <person name="Korhonen P.K."/>
            <person name="Cai H."/>
            <person name="Young N.D."/>
            <person name="Nejsum P."/>
            <person name="von Samson-Himmelstjerna G."/>
            <person name="Boag P.R."/>
            <person name="Tan P."/>
            <person name="Li Q."/>
            <person name="Min J."/>
            <person name="Yang Y."/>
            <person name="Wang X."/>
            <person name="Fang X."/>
            <person name="Hall R.S."/>
            <person name="Hofmann A."/>
            <person name="Sternberg P.W."/>
            <person name="Jex A.R."/>
            <person name="Gasser R.B."/>
        </authorList>
    </citation>
    <scope>NUCLEOTIDE SEQUENCE [LARGE SCALE GENOMIC DNA]</scope>
    <source>
        <strain evidence="1">PN_DK_2014</strain>
    </source>
</reference>
<evidence type="ECO:0000313" key="2">
    <source>
        <dbReference type="Proteomes" id="UP000031036"/>
    </source>
</evidence>
<dbReference type="EMBL" id="JPKZ01000858">
    <property type="protein sequence ID" value="KHN85123.1"/>
    <property type="molecule type" value="Genomic_DNA"/>
</dbReference>
<accession>A0A0B2VTV7</accession>
<dbReference type="AlphaFoldDB" id="A0A0B2VTV7"/>
<evidence type="ECO:0000313" key="1">
    <source>
        <dbReference type="EMBL" id="KHN85123.1"/>
    </source>
</evidence>
<protein>
    <submittedName>
        <fullName evidence="1">Uncharacterized protein</fullName>
    </submittedName>
</protein>
<proteinExistence type="predicted"/>
<organism evidence="1 2">
    <name type="scientific">Toxocara canis</name>
    <name type="common">Canine roundworm</name>
    <dbReference type="NCBI Taxonomy" id="6265"/>
    <lineage>
        <taxon>Eukaryota</taxon>
        <taxon>Metazoa</taxon>
        <taxon>Ecdysozoa</taxon>
        <taxon>Nematoda</taxon>
        <taxon>Chromadorea</taxon>
        <taxon>Rhabditida</taxon>
        <taxon>Spirurina</taxon>
        <taxon>Ascaridomorpha</taxon>
        <taxon>Ascaridoidea</taxon>
        <taxon>Toxocaridae</taxon>
        <taxon>Toxocara</taxon>
    </lineage>
</organism>
<keyword evidence="2" id="KW-1185">Reference proteome</keyword>
<gene>
    <name evidence="1" type="ORF">Tcan_01635</name>
</gene>
<dbReference type="Proteomes" id="UP000031036">
    <property type="component" value="Unassembled WGS sequence"/>
</dbReference>
<sequence>MFRHCGTVQQSIRRHLHERSMQLTSVVQCGALVSLHEPFGLLRETSLSLIGIADENISLICPIRPTFRKRHISQALGSSSIVVSTPRCGRGDTGSIPVLGMDRVSIRAANVSSLRNCSAVHPAAFA</sequence>
<name>A0A0B2VTV7_TOXCA</name>
<comment type="caution">
    <text evidence="1">The sequence shown here is derived from an EMBL/GenBank/DDBJ whole genome shotgun (WGS) entry which is preliminary data.</text>
</comment>